<evidence type="ECO:0000259" key="5">
    <source>
        <dbReference type="PROSITE" id="PS50931"/>
    </source>
</evidence>
<evidence type="ECO:0000313" key="7">
    <source>
        <dbReference type="Proteomes" id="UP000036338"/>
    </source>
</evidence>
<evidence type="ECO:0000256" key="1">
    <source>
        <dbReference type="ARBA" id="ARBA00009437"/>
    </source>
</evidence>
<dbReference type="Proteomes" id="UP000036338">
    <property type="component" value="Unassembled WGS sequence"/>
</dbReference>
<accession>A0A0J5ZN05</accession>
<evidence type="ECO:0000256" key="3">
    <source>
        <dbReference type="ARBA" id="ARBA00023125"/>
    </source>
</evidence>
<dbReference type="GO" id="GO:0000976">
    <property type="term" value="F:transcription cis-regulatory region binding"/>
    <property type="evidence" value="ECO:0007669"/>
    <property type="project" value="TreeGrafter"/>
</dbReference>
<dbReference type="CDD" id="cd05466">
    <property type="entry name" value="PBP2_LTTR_substrate"/>
    <property type="match status" value="1"/>
</dbReference>
<dbReference type="Pfam" id="PF00126">
    <property type="entry name" value="HTH_1"/>
    <property type="match status" value="1"/>
</dbReference>
<feature type="domain" description="HTH lysR-type" evidence="5">
    <location>
        <begin position="1"/>
        <end position="58"/>
    </location>
</feature>
<comment type="caution">
    <text evidence="6">The sequence shown here is derived from an EMBL/GenBank/DDBJ whole genome shotgun (WGS) entry which is preliminary data.</text>
</comment>
<comment type="similarity">
    <text evidence="1">Belongs to the LysR transcriptional regulatory family.</text>
</comment>
<dbReference type="FunFam" id="1.10.10.10:FF:000001">
    <property type="entry name" value="LysR family transcriptional regulator"/>
    <property type="match status" value="1"/>
</dbReference>
<dbReference type="InterPro" id="IPR036388">
    <property type="entry name" value="WH-like_DNA-bd_sf"/>
</dbReference>
<dbReference type="Pfam" id="PF03466">
    <property type="entry name" value="LysR_substrate"/>
    <property type="match status" value="1"/>
</dbReference>
<dbReference type="SUPFAM" id="SSF46785">
    <property type="entry name" value="Winged helix' DNA-binding domain"/>
    <property type="match status" value="1"/>
</dbReference>
<dbReference type="PANTHER" id="PTHR30126">
    <property type="entry name" value="HTH-TYPE TRANSCRIPTIONAL REGULATOR"/>
    <property type="match status" value="1"/>
</dbReference>
<keyword evidence="2" id="KW-0805">Transcription regulation</keyword>
<dbReference type="RefSeq" id="WP_048248162.1">
    <property type="nucleotide sequence ID" value="NZ_LDWR01000035.1"/>
</dbReference>
<keyword evidence="3" id="KW-0238">DNA-binding</keyword>
<gene>
    <name evidence="6" type="ORF">VL15_20645</name>
</gene>
<sequence length="313" mass="32852">MNTRDLLAFVAVVDSGSMVAAAAKLHLTQPGLTRRVQNLETLLGVPLLERQSKPLKPTAAGRDVYALARNVLGAVDELMAAGAPDSEPSGELRIGVPPFLSELALERPIDRLRDAFPRLTLRVTAGWSPALLQGIERGTLDVAAVMVPASTVLPDAFTATLLATQPTVLVAARDFPLPDGPLSLDTLSGFPWVLSQDGCGMRSALSRALGAAGLPFDVAVEAFGSELQLSLVARGAGIGIAPPNALARSAHRDALRVVETVGLETRINVWIMHAALPGRLVRPVALLRDALGEVLGEVLDGEIRKGSEANEAS</sequence>
<name>A0A0J5ZN05_BURCE</name>
<dbReference type="PANTHER" id="PTHR30126:SF39">
    <property type="entry name" value="HTH-TYPE TRANSCRIPTIONAL REGULATOR CYSL"/>
    <property type="match status" value="1"/>
</dbReference>
<dbReference type="GO" id="GO:0003700">
    <property type="term" value="F:DNA-binding transcription factor activity"/>
    <property type="evidence" value="ECO:0007669"/>
    <property type="project" value="InterPro"/>
</dbReference>
<dbReference type="AlphaFoldDB" id="A0A0J5ZN05"/>
<dbReference type="PATRIC" id="fig|292.27.peg.4229"/>
<dbReference type="SUPFAM" id="SSF53850">
    <property type="entry name" value="Periplasmic binding protein-like II"/>
    <property type="match status" value="1"/>
</dbReference>
<dbReference type="EMBL" id="LDWR01000035">
    <property type="protein sequence ID" value="KML54710.1"/>
    <property type="molecule type" value="Genomic_DNA"/>
</dbReference>
<evidence type="ECO:0000256" key="2">
    <source>
        <dbReference type="ARBA" id="ARBA00023015"/>
    </source>
</evidence>
<keyword evidence="4" id="KW-0804">Transcription</keyword>
<dbReference type="Gene3D" id="3.40.190.10">
    <property type="entry name" value="Periplasmic binding protein-like II"/>
    <property type="match status" value="2"/>
</dbReference>
<dbReference type="InterPro" id="IPR005119">
    <property type="entry name" value="LysR_subst-bd"/>
</dbReference>
<proteinExistence type="inferred from homology"/>
<dbReference type="PRINTS" id="PR00039">
    <property type="entry name" value="HTHLYSR"/>
</dbReference>
<evidence type="ECO:0000313" key="6">
    <source>
        <dbReference type="EMBL" id="KML54710.1"/>
    </source>
</evidence>
<dbReference type="InterPro" id="IPR036390">
    <property type="entry name" value="WH_DNA-bd_sf"/>
</dbReference>
<organism evidence="6 7">
    <name type="scientific">Burkholderia cepacia</name>
    <name type="common">Pseudomonas cepacia</name>
    <dbReference type="NCBI Taxonomy" id="292"/>
    <lineage>
        <taxon>Bacteria</taxon>
        <taxon>Pseudomonadati</taxon>
        <taxon>Pseudomonadota</taxon>
        <taxon>Betaproteobacteria</taxon>
        <taxon>Burkholderiales</taxon>
        <taxon>Burkholderiaceae</taxon>
        <taxon>Burkholderia</taxon>
        <taxon>Burkholderia cepacia complex</taxon>
    </lineage>
</organism>
<dbReference type="InterPro" id="IPR000847">
    <property type="entry name" value="LysR_HTH_N"/>
</dbReference>
<dbReference type="Gene3D" id="1.10.10.10">
    <property type="entry name" value="Winged helix-like DNA-binding domain superfamily/Winged helix DNA-binding domain"/>
    <property type="match status" value="1"/>
</dbReference>
<reference evidence="6 7" key="1">
    <citation type="submission" date="2015-05" db="EMBL/GenBank/DDBJ databases">
        <title>Draft genome of Burkholderia cepacia LK29.</title>
        <authorList>
            <person name="Chan X.Y."/>
        </authorList>
    </citation>
    <scope>NUCLEOTIDE SEQUENCE [LARGE SCALE GENOMIC DNA]</scope>
    <source>
        <strain evidence="6 7">LK29</strain>
    </source>
</reference>
<protein>
    <submittedName>
        <fullName evidence="6">LysR family transcriptional regulator</fullName>
    </submittedName>
</protein>
<evidence type="ECO:0000256" key="4">
    <source>
        <dbReference type="ARBA" id="ARBA00023163"/>
    </source>
</evidence>
<dbReference type="PROSITE" id="PS50931">
    <property type="entry name" value="HTH_LYSR"/>
    <property type="match status" value="1"/>
</dbReference>